<reference evidence="1" key="1">
    <citation type="submission" date="2023-03" db="EMBL/GenBank/DDBJ databases">
        <authorList>
            <person name="Cremers G."/>
            <person name="Picone N."/>
        </authorList>
    </citation>
    <scope>NUCLEOTIDE SEQUENCE</scope>
    <source>
        <strain evidence="1">Sample_alias</strain>
    </source>
</reference>
<dbReference type="Proteomes" id="UP001161497">
    <property type="component" value="Chromosome"/>
</dbReference>
<dbReference type="EMBL" id="OX458932">
    <property type="protein sequence ID" value="CAI9085958.1"/>
    <property type="molecule type" value="Genomic_DNA"/>
</dbReference>
<protein>
    <recommendedName>
        <fullName evidence="3">50S ribosomal protein L33</fullName>
    </recommendedName>
</protein>
<evidence type="ECO:0008006" key="3">
    <source>
        <dbReference type="Google" id="ProtNLM"/>
    </source>
</evidence>
<organism evidence="1 2">
    <name type="scientific">Candidatus Methylacidiphilum fumarolicum</name>
    <dbReference type="NCBI Taxonomy" id="591154"/>
    <lineage>
        <taxon>Bacteria</taxon>
        <taxon>Pseudomonadati</taxon>
        <taxon>Verrucomicrobiota</taxon>
        <taxon>Methylacidiphilae</taxon>
        <taxon>Methylacidiphilales</taxon>
        <taxon>Methylacidiphilaceae</taxon>
        <taxon>Methylacidiphilum (ex Ratnadevi et al. 2023)</taxon>
    </lineage>
</organism>
<name>A0ABN8XIF4_9BACT</name>
<keyword evidence="2" id="KW-1185">Reference proteome</keyword>
<sequence length="43" mass="5270">MKKVTEIYRVKECTKNPGRPWMVTKVYHEGRRVRRYFAIKQDA</sequence>
<evidence type="ECO:0000313" key="2">
    <source>
        <dbReference type="Proteomes" id="UP001161497"/>
    </source>
</evidence>
<proteinExistence type="predicted"/>
<gene>
    <name evidence="1" type="ORF">MFUM_1623</name>
</gene>
<accession>A0ABN8XIF4</accession>
<evidence type="ECO:0000313" key="1">
    <source>
        <dbReference type="EMBL" id="CAI9085958.1"/>
    </source>
</evidence>